<feature type="transmembrane region" description="Helical" evidence="7">
    <location>
        <begin position="214"/>
        <end position="239"/>
    </location>
</feature>
<dbReference type="InterPro" id="IPR000515">
    <property type="entry name" value="MetI-like"/>
</dbReference>
<evidence type="ECO:0000256" key="6">
    <source>
        <dbReference type="ARBA" id="ARBA00023136"/>
    </source>
</evidence>
<dbReference type="Pfam" id="PF12911">
    <property type="entry name" value="OppC_N"/>
    <property type="match status" value="1"/>
</dbReference>
<evidence type="ECO:0000313" key="9">
    <source>
        <dbReference type="EMBL" id="MBW8639521.1"/>
    </source>
</evidence>
<dbReference type="GO" id="GO:0055085">
    <property type="term" value="P:transmembrane transport"/>
    <property type="evidence" value="ECO:0007669"/>
    <property type="project" value="InterPro"/>
</dbReference>
<sequence>MSVYDQVSATRGRHGGRISAAAGYLAANPATAICFGVLLIFVLMAVFAPLIAGDPVKIDPAERLTGPSASAHWGRDHLGRDVFARAVYGSRMSLLVGFSVAAIATVFGVAIGIYAGMSRVGGAIAMRLVDAMMAIPAILLAIAFAALMDAGILTVIIAISIPEIPRMVRLVRSVVLGVRQQPYVAAAISIGTGGLPLVWRHILPNTLGPVLVQATYACASAIITSAVLSFLGVGTSPEVPSWGGMMADARSFFRIHPELMVYPGVLLSLLVLVVNVLGDRLSDALDPRKMVRGSV</sequence>
<evidence type="ECO:0000259" key="8">
    <source>
        <dbReference type="PROSITE" id="PS50928"/>
    </source>
</evidence>
<accession>A0AAE2ZNN6</accession>
<dbReference type="Proteomes" id="UP001196509">
    <property type="component" value="Unassembled WGS sequence"/>
</dbReference>
<evidence type="ECO:0000256" key="4">
    <source>
        <dbReference type="ARBA" id="ARBA00022692"/>
    </source>
</evidence>
<feature type="transmembrane region" description="Helical" evidence="7">
    <location>
        <begin position="137"/>
        <end position="161"/>
    </location>
</feature>
<dbReference type="InterPro" id="IPR035906">
    <property type="entry name" value="MetI-like_sf"/>
</dbReference>
<dbReference type="PROSITE" id="PS50928">
    <property type="entry name" value="ABC_TM1"/>
    <property type="match status" value="1"/>
</dbReference>
<feature type="domain" description="ABC transmembrane type-1" evidence="8">
    <location>
        <begin position="90"/>
        <end position="278"/>
    </location>
</feature>
<evidence type="ECO:0000313" key="10">
    <source>
        <dbReference type="Proteomes" id="UP001196509"/>
    </source>
</evidence>
<keyword evidence="2 7" id="KW-0813">Transport</keyword>
<evidence type="ECO:0000256" key="1">
    <source>
        <dbReference type="ARBA" id="ARBA00004651"/>
    </source>
</evidence>
<dbReference type="AlphaFoldDB" id="A0AAE2ZNN6"/>
<proteinExistence type="inferred from homology"/>
<dbReference type="Gene3D" id="1.10.3720.10">
    <property type="entry name" value="MetI-like"/>
    <property type="match status" value="1"/>
</dbReference>
<dbReference type="Pfam" id="PF00528">
    <property type="entry name" value="BPD_transp_1"/>
    <property type="match status" value="1"/>
</dbReference>
<dbReference type="PANTHER" id="PTHR43386">
    <property type="entry name" value="OLIGOPEPTIDE TRANSPORT SYSTEM PERMEASE PROTEIN APPC"/>
    <property type="match status" value="1"/>
</dbReference>
<dbReference type="InterPro" id="IPR025966">
    <property type="entry name" value="OppC_N"/>
</dbReference>
<dbReference type="CDD" id="cd06261">
    <property type="entry name" value="TM_PBP2"/>
    <property type="match status" value="1"/>
</dbReference>
<evidence type="ECO:0000256" key="3">
    <source>
        <dbReference type="ARBA" id="ARBA00022475"/>
    </source>
</evidence>
<organism evidence="9 10">
    <name type="scientific">Flavimaribacter sediminis</name>
    <dbReference type="NCBI Taxonomy" id="2865987"/>
    <lineage>
        <taxon>Bacteria</taxon>
        <taxon>Pseudomonadati</taxon>
        <taxon>Pseudomonadota</taxon>
        <taxon>Alphaproteobacteria</taxon>
        <taxon>Hyphomicrobiales</taxon>
        <taxon>Rhizobiaceae</taxon>
        <taxon>Flavimaribacter</taxon>
    </lineage>
</organism>
<dbReference type="RefSeq" id="WP_220230247.1">
    <property type="nucleotide sequence ID" value="NZ_JAICBX010000004.1"/>
</dbReference>
<keyword evidence="4 7" id="KW-0812">Transmembrane</keyword>
<keyword evidence="5 7" id="KW-1133">Transmembrane helix</keyword>
<evidence type="ECO:0000256" key="7">
    <source>
        <dbReference type="RuleBase" id="RU363032"/>
    </source>
</evidence>
<dbReference type="EMBL" id="JAICBX010000004">
    <property type="protein sequence ID" value="MBW8639521.1"/>
    <property type="molecule type" value="Genomic_DNA"/>
</dbReference>
<dbReference type="GO" id="GO:0005886">
    <property type="term" value="C:plasma membrane"/>
    <property type="evidence" value="ECO:0007669"/>
    <property type="project" value="UniProtKB-SubCell"/>
</dbReference>
<dbReference type="InterPro" id="IPR050366">
    <property type="entry name" value="BP-dependent_transpt_permease"/>
</dbReference>
<dbReference type="PANTHER" id="PTHR43386:SF6">
    <property type="entry name" value="ABC TRANSPORTER PERMEASE PROTEIN"/>
    <property type="match status" value="1"/>
</dbReference>
<keyword evidence="6 7" id="KW-0472">Membrane</keyword>
<gene>
    <name evidence="9" type="ORF">K1W69_20180</name>
</gene>
<keyword evidence="3" id="KW-1003">Cell membrane</keyword>
<protein>
    <submittedName>
        <fullName evidence="9">ABC transporter permease</fullName>
    </submittedName>
</protein>
<feature type="transmembrane region" description="Helical" evidence="7">
    <location>
        <begin position="30"/>
        <end position="53"/>
    </location>
</feature>
<feature type="transmembrane region" description="Helical" evidence="7">
    <location>
        <begin position="94"/>
        <end position="117"/>
    </location>
</feature>
<evidence type="ECO:0000256" key="5">
    <source>
        <dbReference type="ARBA" id="ARBA00022989"/>
    </source>
</evidence>
<dbReference type="SUPFAM" id="SSF161098">
    <property type="entry name" value="MetI-like"/>
    <property type="match status" value="1"/>
</dbReference>
<evidence type="ECO:0000256" key="2">
    <source>
        <dbReference type="ARBA" id="ARBA00022448"/>
    </source>
</evidence>
<name>A0AAE2ZNN6_9HYPH</name>
<comment type="similarity">
    <text evidence="7">Belongs to the binding-protein-dependent transport system permease family.</text>
</comment>
<keyword evidence="10" id="KW-1185">Reference proteome</keyword>
<feature type="transmembrane region" description="Helical" evidence="7">
    <location>
        <begin position="259"/>
        <end position="278"/>
    </location>
</feature>
<feature type="transmembrane region" description="Helical" evidence="7">
    <location>
        <begin position="182"/>
        <end position="202"/>
    </location>
</feature>
<comment type="subcellular location">
    <subcellularLocation>
        <location evidence="1 7">Cell membrane</location>
        <topology evidence="1 7">Multi-pass membrane protein</topology>
    </subcellularLocation>
</comment>
<comment type="caution">
    <text evidence="9">The sequence shown here is derived from an EMBL/GenBank/DDBJ whole genome shotgun (WGS) entry which is preliminary data.</text>
</comment>
<reference evidence="9" key="1">
    <citation type="submission" date="2021-08" db="EMBL/GenBank/DDBJ databases">
        <title>Hoeflea bacterium WL0058 sp. nov., isolated from the sediment.</title>
        <authorList>
            <person name="Wang L."/>
            <person name="Zhang D."/>
        </authorList>
    </citation>
    <scope>NUCLEOTIDE SEQUENCE</scope>
    <source>
        <strain evidence="9">WL0058</strain>
    </source>
</reference>